<dbReference type="SUPFAM" id="SSF52172">
    <property type="entry name" value="CheY-like"/>
    <property type="match status" value="1"/>
</dbReference>
<evidence type="ECO:0000313" key="5">
    <source>
        <dbReference type="EMBL" id="UZE96453.1"/>
    </source>
</evidence>
<reference evidence="5" key="1">
    <citation type="submission" date="2022-06" db="EMBL/GenBank/DDBJ databases">
        <title>Alkalimarinus sp. nov., isolated from gut of a Alitta virens.</title>
        <authorList>
            <person name="Yang A.I."/>
            <person name="Shin N.-R."/>
        </authorList>
    </citation>
    <scope>NUCLEOTIDE SEQUENCE</scope>
    <source>
        <strain evidence="5">A2M4</strain>
    </source>
</reference>
<proteinExistence type="predicted"/>
<dbReference type="PANTHER" id="PTHR37299">
    <property type="entry name" value="TRANSCRIPTIONAL REGULATOR-RELATED"/>
    <property type="match status" value="1"/>
</dbReference>
<dbReference type="PANTHER" id="PTHR37299:SF1">
    <property type="entry name" value="STAGE 0 SPORULATION PROTEIN A HOMOLOG"/>
    <property type="match status" value="1"/>
</dbReference>
<evidence type="ECO:0000259" key="4">
    <source>
        <dbReference type="PROSITE" id="PS50930"/>
    </source>
</evidence>
<name>A0ABY6N300_9ALTE</name>
<organism evidence="5 6">
    <name type="scientific">Alkalimarinus alittae</name>
    <dbReference type="NCBI Taxonomy" id="2961619"/>
    <lineage>
        <taxon>Bacteria</taxon>
        <taxon>Pseudomonadati</taxon>
        <taxon>Pseudomonadota</taxon>
        <taxon>Gammaproteobacteria</taxon>
        <taxon>Alteromonadales</taxon>
        <taxon>Alteromonadaceae</taxon>
        <taxon>Alkalimarinus</taxon>
    </lineage>
</organism>
<dbReference type="SMART" id="SM00448">
    <property type="entry name" value="REC"/>
    <property type="match status" value="1"/>
</dbReference>
<keyword evidence="5" id="KW-0238">DNA-binding</keyword>
<keyword evidence="2" id="KW-0597">Phosphoprotein</keyword>
<dbReference type="SMART" id="SM00850">
    <property type="entry name" value="LytTR"/>
    <property type="match status" value="1"/>
</dbReference>
<feature type="modified residue" description="4-aspartylphosphate" evidence="2">
    <location>
        <position position="57"/>
    </location>
</feature>
<dbReference type="PROSITE" id="PS50110">
    <property type="entry name" value="RESPONSE_REGULATORY"/>
    <property type="match status" value="1"/>
</dbReference>
<sequence length="249" mass="28088">MKDKIRVLVVDDEELARERLIRLVNATDNYQVCAEASNGEEALTAIQQSDPAIVLMDIRMPGMDGLAAAEQVATLATPPAIIFCTAYDEYAISAFKVQATDYLLKPVRKEALEKALQQAGKLNKVQLSEGSPISRNNQTTPYLVAKTWKGRELIDLTHIYYFMADQKYVTVHHQNGETVIDNTLKELEADYAPRFLRTHRNSLVNTVYIEALIRDNAGHYNVRLKNNAGEIPVSRRHTVDVKAWIESQM</sequence>
<keyword evidence="6" id="KW-1185">Reference proteome</keyword>
<evidence type="ECO:0000313" key="6">
    <source>
        <dbReference type="Proteomes" id="UP001163739"/>
    </source>
</evidence>
<feature type="domain" description="HTH LytTR-type" evidence="4">
    <location>
        <begin position="143"/>
        <end position="247"/>
    </location>
</feature>
<evidence type="ECO:0000256" key="2">
    <source>
        <dbReference type="PROSITE-ProRule" id="PRU00169"/>
    </source>
</evidence>
<protein>
    <submittedName>
        <fullName evidence="5">LytTR family DNA-binding domain-containing protein</fullName>
    </submittedName>
</protein>
<dbReference type="InterPro" id="IPR046947">
    <property type="entry name" value="LytR-like"/>
</dbReference>
<dbReference type="Gene3D" id="2.40.50.1020">
    <property type="entry name" value="LytTr DNA-binding domain"/>
    <property type="match status" value="1"/>
</dbReference>
<dbReference type="RefSeq" id="WP_265047938.1">
    <property type="nucleotide sequence ID" value="NZ_CP100390.1"/>
</dbReference>
<gene>
    <name evidence="5" type="ORF">NKI27_01520</name>
</gene>
<dbReference type="Pfam" id="PF04397">
    <property type="entry name" value="LytTR"/>
    <property type="match status" value="1"/>
</dbReference>
<dbReference type="PROSITE" id="PS50930">
    <property type="entry name" value="HTH_LYTTR"/>
    <property type="match status" value="1"/>
</dbReference>
<evidence type="ECO:0000259" key="3">
    <source>
        <dbReference type="PROSITE" id="PS50110"/>
    </source>
</evidence>
<dbReference type="Proteomes" id="UP001163739">
    <property type="component" value="Chromosome"/>
</dbReference>
<accession>A0ABY6N300</accession>
<dbReference type="GO" id="GO:0003677">
    <property type="term" value="F:DNA binding"/>
    <property type="evidence" value="ECO:0007669"/>
    <property type="project" value="UniProtKB-KW"/>
</dbReference>
<keyword evidence="1" id="KW-0902">Two-component regulatory system</keyword>
<dbReference type="Gene3D" id="3.40.50.2300">
    <property type="match status" value="1"/>
</dbReference>
<feature type="domain" description="Response regulatory" evidence="3">
    <location>
        <begin position="6"/>
        <end position="120"/>
    </location>
</feature>
<dbReference type="Pfam" id="PF00072">
    <property type="entry name" value="Response_reg"/>
    <property type="match status" value="1"/>
</dbReference>
<dbReference type="InterPro" id="IPR007492">
    <property type="entry name" value="LytTR_DNA-bd_dom"/>
</dbReference>
<dbReference type="InterPro" id="IPR001789">
    <property type="entry name" value="Sig_transdc_resp-reg_receiver"/>
</dbReference>
<dbReference type="InterPro" id="IPR011006">
    <property type="entry name" value="CheY-like_superfamily"/>
</dbReference>
<dbReference type="EMBL" id="CP100390">
    <property type="protein sequence ID" value="UZE96453.1"/>
    <property type="molecule type" value="Genomic_DNA"/>
</dbReference>
<evidence type="ECO:0000256" key="1">
    <source>
        <dbReference type="ARBA" id="ARBA00023012"/>
    </source>
</evidence>